<feature type="region of interest" description="Disordered" evidence="2">
    <location>
        <begin position="103"/>
        <end position="129"/>
    </location>
</feature>
<evidence type="ECO:0000256" key="1">
    <source>
        <dbReference type="ARBA" id="ARBA00023186"/>
    </source>
</evidence>
<keyword evidence="5" id="KW-1185">Reference proteome</keyword>
<dbReference type="InterPro" id="IPR036034">
    <property type="entry name" value="PDZ_sf"/>
</dbReference>
<keyword evidence="1" id="KW-0143">Chaperone</keyword>
<evidence type="ECO:0000259" key="3">
    <source>
        <dbReference type="Pfam" id="PF18265"/>
    </source>
</evidence>
<organism evidence="4 5">
    <name type="scientific">Seminavis robusta</name>
    <dbReference type="NCBI Taxonomy" id="568900"/>
    <lineage>
        <taxon>Eukaryota</taxon>
        <taxon>Sar</taxon>
        <taxon>Stramenopiles</taxon>
        <taxon>Ochrophyta</taxon>
        <taxon>Bacillariophyta</taxon>
        <taxon>Bacillariophyceae</taxon>
        <taxon>Bacillariophycidae</taxon>
        <taxon>Naviculales</taxon>
        <taxon>Naviculaceae</taxon>
        <taxon>Seminavis</taxon>
    </lineage>
</organism>
<evidence type="ECO:0000313" key="5">
    <source>
        <dbReference type="Proteomes" id="UP001153069"/>
    </source>
</evidence>
<dbReference type="PANTHER" id="PTHR12651:SF1">
    <property type="entry name" value="26S PROTEASOME NON-ATPASE REGULATORY SUBUNIT 9"/>
    <property type="match status" value="1"/>
</dbReference>
<feature type="compositionally biased region" description="Basic and acidic residues" evidence="2">
    <location>
        <begin position="104"/>
        <end position="115"/>
    </location>
</feature>
<dbReference type="Proteomes" id="UP001153069">
    <property type="component" value="Unassembled WGS sequence"/>
</dbReference>
<reference evidence="4" key="1">
    <citation type="submission" date="2020-06" db="EMBL/GenBank/DDBJ databases">
        <authorList>
            <consortium name="Plant Systems Biology data submission"/>
        </authorList>
    </citation>
    <scope>NUCLEOTIDE SEQUENCE</scope>
    <source>
        <strain evidence="4">D6</strain>
    </source>
</reference>
<dbReference type="PANTHER" id="PTHR12651">
    <property type="entry name" value="26S PROTEASOME NON-ATPASE REGULATORY SUBUNIT 9"/>
    <property type="match status" value="1"/>
</dbReference>
<dbReference type="InterPro" id="IPR040815">
    <property type="entry name" value="Nas2_N"/>
</dbReference>
<dbReference type="Gene3D" id="6.10.140.1710">
    <property type="match status" value="1"/>
</dbReference>
<dbReference type="GO" id="GO:0005634">
    <property type="term" value="C:nucleus"/>
    <property type="evidence" value="ECO:0007669"/>
    <property type="project" value="TreeGrafter"/>
</dbReference>
<gene>
    <name evidence="4" type="ORF">SEMRO_958_G224650.1</name>
</gene>
<dbReference type="InterPro" id="IPR035269">
    <property type="entry name" value="PSMD9"/>
</dbReference>
<dbReference type="GO" id="GO:0005737">
    <property type="term" value="C:cytoplasm"/>
    <property type="evidence" value="ECO:0007669"/>
    <property type="project" value="TreeGrafter"/>
</dbReference>
<name>A0A9N8EHT3_9STRA</name>
<dbReference type="GO" id="GO:0070682">
    <property type="term" value="P:proteasome regulatory particle assembly"/>
    <property type="evidence" value="ECO:0007669"/>
    <property type="project" value="InterPro"/>
</dbReference>
<dbReference type="OrthoDB" id="72325at2759"/>
<feature type="domain" description="Nas2 N-terminal" evidence="3">
    <location>
        <begin position="17"/>
        <end position="96"/>
    </location>
</feature>
<protein>
    <submittedName>
        <fullName evidence="4">ATPase regulatory subunit 9</fullName>
    </submittedName>
</protein>
<comment type="caution">
    <text evidence="4">The sequence shown here is derived from an EMBL/GenBank/DDBJ whole genome shotgun (WGS) entry which is preliminary data.</text>
</comment>
<evidence type="ECO:0000313" key="4">
    <source>
        <dbReference type="EMBL" id="CAB9518720.1"/>
    </source>
</evidence>
<dbReference type="Gene3D" id="2.30.42.10">
    <property type="match status" value="1"/>
</dbReference>
<evidence type="ECO:0000256" key="2">
    <source>
        <dbReference type="SAM" id="MobiDB-lite"/>
    </source>
</evidence>
<sequence length="276" mass="30176">MTSDNDMAKTLRDSLGRLDVQRKSLEMEAEAIVSELTAKPENGGEPMGIDTPLVDREGYPRGDIDVYRARDLRNRLAIIRTDNKSLMKQIEGLLVQLAAVKNPGKKEEETKEEASRAAPKPKPKYDPKTGKWVVKNWDGTVAGVEDGEKRTFDNLQGNTDDILTNAASTGQTPSLAATRPPFAKIDQVAPLSPAAEAGLKEGDLVVEFGSIHHDNHENLRALMPVVAVAADAQRAISISLLRRPTFADPQTMLRVELTPKPWPGRGLIGCHIVPYS</sequence>
<dbReference type="EMBL" id="CAICTM010000956">
    <property type="protein sequence ID" value="CAB9518720.1"/>
    <property type="molecule type" value="Genomic_DNA"/>
</dbReference>
<dbReference type="AlphaFoldDB" id="A0A9N8EHT3"/>
<dbReference type="Pfam" id="PF18265">
    <property type="entry name" value="Nas2_N"/>
    <property type="match status" value="1"/>
</dbReference>
<feature type="region of interest" description="Disordered" evidence="2">
    <location>
        <begin position="37"/>
        <end position="56"/>
    </location>
</feature>
<dbReference type="FunFam" id="2.30.42.10:FF:000107">
    <property type="entry name" value="26S proteasome non-ATPase regulatory subunit 9"/>
    <property type="match status" value="1"/>
</dbReference>
<proteinExistence type="predicted"/>
<dbReference type="SUPFAM" id="SSF50156">
    <property type="entry name" value="PDZ domain-like"/>
    <property type="match status" value="1"/>
</dbReference>
<accession>A0A9N8EHT3</accession>